<gene>
    <name evidence="2" type="ORF">DSM106044_01272</name>
</gene>
<evidence type="ECO:0000313" key="3">
    <source>
        <dbReference type="Proteomes" id="UP000306509"/>
    </source>
</evidence>
<organism evidence="2 3">
    <name type="scientific">Robinsoniella peoriensis</name>
    <dbReference type="NCBI Taxonomy" id="180332"/>
    <lineage>
        <taxon>Bacteria</taxon>
        <taxon>Bacillati</taxon>
        <taxon>Bacillota</taxon>
        <taxon>Clostridia</taxon>
        <taxon>Lachnospirales</taxon>
        <taxon>Lachnospiraceae</taxon>
        <taxon>Robinsoniella</taxon>
    </lineage>
</organism>
<dbReference type="EMBL" id="QGQD01000025">
    <property type="protein sequence ID" value="TLD01902.1"/>
    <property type="molecule type" value="Genomic_DNA"/>
</dbReference>
<evidence type="ECO:0000256" key="1">
    <source>
        <dbReference type="SAM" id="Coils"/>
    </source>
</evidence>
<accession>A0A4U8QA54</accession>
<evidence type="ECO:0008006" key="4">
    <source>
        <dbReference type="Google" id="ProtNLM"/>
    </source>
</evidence>
<feature type="coiled-coil region" evidence="1">
    <location>
        <begin position="751"/>
        <end position="833"/>
    </location>
</feature>
<feature type="coiled-coil region" evidence="1">
    <location>
        <begin position="933"/>
        <end position="1012"/>
    </location>
</feature>
<feature type="coiled-coil region" evidence="1">
    <location>
        <begin position="1049"/>
        <end position="1076"/>
    </location>
</feature>
<feature type="coiled-coil region" evidence="1">
    <location>
        <begin position="875"/>
        <end position="902"/>
    </location>
</feature>
<dbReference type="Proteomes" id="UP000306509">
    <property type="component" value="Unassembled WGS sequence"/>
</dbReference>
<keyword evidence="1" id="KW-0175">Coiled coil</keyword>
<dbReference type="STRING" id="180332.GCA_000797495_04291"/>
<name>A0A4U8QA54_9FIRM</name>
<protein>
    <recommendedName>
        <fullName evidence="4">ATPase involved in DNA repair</fullName>
    </recommendedName>
</protein>
<feature type="coiled-coil region" evidence="1">
    <location>
        <begin position="333"/>
        <end position="367"/>
    </location>
</feature>
<dbReference type="RefSeq" id="WP_138002052.1">
    <property type="nucleotide sequence ID" value="NZ_QGQD01000025.1"/>
</dbReference>
<comment type="caution">
    <text evidence="2">The sequence shown here is derived from an EMBL/GenBank/DDBJ whole genome shotgun (WGS) entry which is preliminary data.</text>
</comment>
<reference evidence="2 3" key="1">
    <citation type="journal article" date="2019" name="Anaerobe">
        <title>Detection of Robinsoniella peoriensis in multiple bone samples of a trauma patient.</title>
        <authorList>
            <person name="Schrottner P."/>
            <person name="Hartwich K."/>
            <person name="Bunk B."/>
            <person name="Schober I."/>
            <person name="Helbig S."/>
            <person name="Rudolph W.W."/>
            <person name="Gunzer F."/>
        </authorList>
    </citation>
    <scope>NUCLEOTIDE SEQUENCE [LARGE SCALE GENOMIC DNA]</scope>
    <source>
        <strain evidence="2 3">DSM 106044</strain>
    </source>
</reference>
<evidence type="ECO:0000313" key="2">
    <source>
        <dbReference type="EMBL" id="TLD01902.1"/>
    </source>
</evidence>
<proteinExistence type="predicted"/>
<sequence>MPKINRIRIINFSYNNDAREIQDEMYSFYDGENALLNLSNGGGKSVLVQLILQPIIPDHKMQKRKMIEYFKKNTSPAFIMIEWLLDNPSVKDYLMTGIAIAPRSSMRSEESNKINYFTFASHYQQACDFDISYVPFAKRENDQLVLMPFERAREAVRKLVSAHREMFYYSRDDASQYRRILQDFGISQEEWKNLIARMNNDEGGIDELFERCSTSDSVFNEWIIKNIEKAILAQDSGETSIQDLLEGLVSDTIKNEEYIQAQKVINEYLRRHQEMEESLNHVCQSLDVVNQTEALLNQMHQSLKRKGAGQKAELEQIHDRQYELEEERSGIYKEKASEEYYLASDKLQEVKEQVAEEEANAREIKAQCSQVHFRYHCQRGAKLYGEWKVIQGAVSALRQKIAAEQGDADTRIRLDDLRYSLKYCLEKKQRELLDEIEQYKVRITVNGQRQKQLSADTREYDKKISQCDVRIGELRGFVTRFEKEEEQIFEKLGTVLLRNVLKELDKTSVNNLKKEQESQEKAKAEELKDGQDRLVWVKEQQRVTGPLIMEAVQKKISVVSHLTSLTEEQNRFASEYARCSELLDKYELSRELIYEKDALNEFFRKHTADLEQNRYLRQTERDQILDMIKGIRNKCVYLPQTLIQAIENQDITYQTGEAYLNNLTEDKREIQLKKNPMLPFSLVVKKQDISKIGQIPLKQCLLRQVVPVLSYEQLDTVMEQQYQLVQAGTQASFISSYEDEIFVDIQREKYLKDLEIQEERLKEQTVHISKELENVRKAWDDLNNFQYGKSYAEQLSKAVSADEQEIEKLSVQKKELEEKLKTLEAEWTSLEFNNRECEIILREINARKELLEKFLADDEQYQIHYRNLGDASAESMSLKEKREKAGQELENCRAEAERIKSILYEKNTLFDQTRESYRKYENAGEANLLDDPYEQMEQEYEQLLKNQKEALSSLEEMLRGKLQQLSTIEDALAEIEVDQKDYETLHYDRQELQRLKSEVSVLEAEKIKADRNLGNLRITFGKMETMLDYAAAALHNLGLTEPLEKSRILQDYDRRLKNLKSELDQLHEKEKAASRLGDICKSLVGRIQDIITVAYVPIGDFGLEEDMEAQFTKLKDSYRNARTTENQSRKACQNLYREIRRNYLGKNQCVTDILESLSTLNLDDEQIRFDIVYFYMEEFMKKRENLLKLSAFYDSQLENIARTRNQIIDQCISHAALIYDDVKLIAQSSKIRLTGKSRPVQMLRIDVPDELGSDMRGRMESYIDHSLQTMVELCKAGDGSQEKKWKDKLNALMSSRELLNQLIGTNKIPVYVYKIDLNDKNNGMKKWEDAMAQNSGGEKFVVFFTMVSTLISYIREVTRRDARANNMQESKVMIMDNPFARTSSEHLLKAVIDIAKTFNIQLICLSDLSQSSITNRFSLIYQLSIRKRMYSDRELLKVGNVQINKGGLHENERLEHVGLFQKFQQGSLWDWVDQNG</sequence>
<keyword evidence="3" id="KW-1185">Reference proteome</keyword>